<protein>
    <submittedName>
        <fullName evidence="2">Uncharacterized protein</fullName>
    </submittedName>
</protein>
<proteinExistence type="predicted"/>
<accession>A0A8J2JV61</accession>
<comment type="caution">
    <text evidence="2">The sequence shown here is derived from an EMBL/GenBank/DDBJ whole genome shotgun (WGS) entry which is preliminary data.</text>
</comment>
<evidence type="ECO:0000313" key="3">
    <source>
        <dbReference type="Proteomes" id="UP000708208"/>
    </source>
</evidence>
<dbReference type="AlphaFoldDB" id="A0A8J2JV61"/>
<keyword evidence="3" id="KW-1185">Reference proteome</keyword>
<dbReference type="EMBL" id="CAJVCH010114613">
    <property type="protein sequence ID" value="CAG7724857.1"/>
    <property type="molecule type" value="Genomic_DNA"/>
</dbReference>
<feature type="region of interest" description="Disordered" evidence="1">
    <location>
        <begin position="1"/>
        <end position="33"/>
    </location>
</feature>
<sequence>MNADNDAVYSKTVSIKAGSGTCNHSGESAKDHA</sequence>
<gene>
    <name evidence="2" type="ORF">AFUS01_LOCUS13852</name>
</gene>
<evidence type="ECO:0000313" key="2">
    <source>
        <dbReference type="EMBL" id="CAG7724857.1"/>
    </source>
</evidence>
<dbReference type="Proteomes" id="UP000708208">
    <property type="component" value="Unassembled WGS sequence"/>
</dbReference>
<reference evidence="2" key="1">
    <citation type="submission" date="2021-06" db="EMBL/GenBank/DDBJ databases">
        <authorList>
            <person name="Hodson N. C."/>
            <person name="Mongue J. A."/>
            <person name="Jaron S. K."/>
        </authorList>
    </citation>
    <scope>NUCLEOTIDE SEQUENCE</scope>
</reference>
<name>A0A8J2JV61_9HEXA</name>
<evidence type="ECO:0000256" key="1">
    <source>
        <dbReference type="SAM" id="MobiDB-lite"/>
    </source>
</evidence>
<feature type="non-terminal residue" evidence="2">
    <location>
        <position position="1"/>
    </location>
</feature>
<organism evidence="2 3">
    <name type="scientific">Allacma fusca</name>
    <dbReference type="NCBI Taxonomy" id="39272"/>
    <lineage>
        <taxon>Eukaryota</taxon>
        <taxon>Metazoa</taxon>
        <taxon>Ecdysozoa</taxon>
        <taxon>Arthropoda</taxon>
        <taxon>Hexapoda</taxon>
        <taxon>Collembola</taxon>
        <taxon>Symphypleona</taxon>
        <taxon>Sminthuridae</taxon>
        <taxon>Allacma</taxon>
    </lineage>
</organism>